<dbReference type="GO" id="GO:0003723">
    <property type="term" value="F:RNA binding"/>
    <property type="evidence" value="ECO:0007669"/>
    <property type="project" value="TreeGrafter"/>
</dbReference>
<comment type="caution">
    <text evidence="3">The sequence shown here is derived from an EMBL/GenBank/DDBJ whole genome shotgun (WGS) entry which is preliminary data.</text>
</comment>
<feature type="region of interest" description="Disordered" evidence="2">
    <location>
        <begin position="286"/>
        <end position="339"/>
    </location>
</feature>
<dbReference type="InterPro" id="IPR018609">
    <property type="entry name" value="Bud13"/>
</dbReference>
<evidence type="ECO:0000256" key="2">
    <source>
        <dbReference type="SAM" id="MobiDB-lite"/>
    </source>
</evidence>
<dbReference type="Pfam" id="PF09736">
    <property type="entry name" value="Bud13"/>
    <property type="match status" value="1"/>
</dbReference>
<dbReference type="GO" id="GO:0005684">
    <property type="term" value="C:U2-type spliceosomal complex"/>
    <property type="evidence" value="ECO:0007669"/>
    <property type="project" value="TreeGrafter"/>
</dbReference>
<feature type="compositionally biased region" description="Basic and acidic residues" evidence="2">
    <location>
        <begin position="165"/>
        <end position="185"/>
    </location>
</feature>
<dbReference type="PANTHER" id="PTHR31809:SF0">
    <property type="entry name" value="BUD13 HOMOLOG"/>
    <property type="match status" value="1"/>
</dbReference>
<evidence type="ECO:0000313" key="3">
    <source>
        <dbReference type="EMBL" id="KAK4524374.1"/>
    </source>
</evidence>
<dbReference type="EMBL" id="JANCYU010000023">
    <property type="protein sequence ID" value="KAK4524374.1"/>
    <property type="molecule type" value="Genomic_DNA"/>
</dbReference>
<dbReference type="AlphaFoldDB" id="A0AAV9IAW3"/>
<feature type="compositionally biased region" description="Polar residues" evidence="2">
    <location>
        <begin position="286"/>
        <end position="297"/>
    </location>
</feature>
<organism evidence="3 4">
    <name type="scientific">Galdieria yellowstonensis</name>
    <dbReference type="NCBI Taxonomy" id="3028027"/>
    <lineage>
        <taxon>Eukaryota</taxon>
        <taxon>Rhodophyta</taxon>
        <taxon>Bangiophyceae</taxon>
        <taxon>Galdieriales</taxon>
        <taxon>Galdieriaceae</taxon>
        <taxon>Galdieria</taxon>
    </lineage>
</organism>
<evidence type="ECO:0000313" key="4">
    <source>
        <dbReference type="Proteomes" id="UP001300502"/>
    </source>
</evidence>
<gene>
    <name evidence="3" type="ORF">GAYE_SCF03G2274</name>
</gene>
<feature type="compositionally biased region" description="Polar residues" evidence="2">
    <location>
        <begin position="84"/>
        <end position="100"/>
    </location>
</feature>
<accession>A0AAV9IAW3</accession>
<evidence type="ECO:0008006" key="5">
    <source>
        <dbReference type="Google" id="ProtNLM"/>
    </source>
</evidence>
<keyword evidence="4" id="KW-1185">Reference proteome</keyword>
<name>A0AAV9IAW3_9RHOD</name>
<sequence length="368" mass="42075">MDRELKSYLERVYGIGSEEGKKKLKKKQKNVRSLGNFSLVDDDAPSAFAKGRKEKNKSSQGDMNERKLLALGGWTSESLGGRRASSSLYQKESATASGSRNEADSGLCMPEQGRSLNVDEDGDLDFSLPSREGTFVSSDNVNSVDSNPKENDSEINLKVGLQTAEEIKEQSRKRKEKEPVEHYPEQELTNESSDTVFRDRRGKKLGSYEEYVESRKRKSHFRNEPEYTWGAGIVQKQKADEERKRLADEMSRDFAVYKTNEELNERQRQQLRWGDPLLSQGYQKKTNLSQDSNNAFTSKDRGFKPNPNVVSNERYRGPPPPPNRFNIEPGPRWDGIDRSNGFERKVFDRVAKKVAEEEYAYKLSVEDM</sequence>
<feature type="region of interest" description="Disordered" evidence="2">
    <location>
        <begin position="34"/>
        <end position="201"/>
    </location>
</feature>
<proteinExistence type="inferred from homology"/>
<protein>
    <recommendedName>
        <fullName evidence="5">Pre-mRNA-splicing factor CWC26</fullName>
    </recommendedName>
</protein>
<reference evidence="3 4" key="1">
    <citation type="submission" date="2022-07" db="EMBL/GenBank/DDBJ databases">
        <title>Genome-wide signatures of adaptation to extreme environments.</title>
        <authorList>
            <person name="Cho C.H."/>
            <person name="Yoon H.S."/>
        </authorList>
    </citation>
    <scope>NUCLEOTIDE SEQUENCE [LARGE SCALE GENOMIC DNA]</scope>
    <source>
        <strain evidence="3 4">108.79 E11</strain>
    </source>
</reference>
<dbReference type="PANTHER" id="PTHR31809">
    <property type="entry name" value="BUD13 HOMOLOG"/>
    <property type="match status" value="1"/>
</dbReference>
<dbReference type="Proteomes" id="UP001300502">
    <property type="component" value="Unassembled WGS sequence"/>
</dbReference>
<dbReference type="GO" id="GO:0000398">
    <property type="term" value="P:mRNA splicing, via spliceosome"/>
    <property type="evidence" value="ECO:0007669"/>
    <property type="project" value="TreeGrafter"/>
</dbReference>
<comment type="similarity">
    <text evidence="1">Belongs to the CWC26 family.</text>
</comment>
<dbReference type="InterPro" id="IPR051112">
    <property type="entry name" value="CWC26_splicing_factor"/>
</dbReference>
<feature type="compositionally biased region" description="Low complexity" evidence="2">
    <location>
        <begin position="136"/>
        <end position="146"/>
    </location>
</feature>
<evidence type="ECO:0000256" key="1">
    <source>
        <dbReference type="ARBA" id="ARBA00011069"/>
    </source>
</evidence>
<dbReference type="GO" id="GO:0070274">
    <property type="term" value="C:RES complex"/>
    <property type="evidence" value="ECO:0007669"/>
    <property type="project" value="TreeGrafter"/>
</dbReference>